<accession>A0AAW2Z733</accession>
<organism evidence="1 2">
    <name type="scientific">Acrasis kona</name>
    <dbReference type="NCBI Taxonomy" id="1008807"/>
    <lineage>
        <taxon>Eukaryota</taxon>
        <taxon>Discoba</taxon>
        <taxon>Heterolobosea</taxon>
        <taxon>Tetramitia</taxon>
        <taxon>Eutetramitia</taxon>
        <taxon>Acrasidae</taxon>
        <taxon>Acrasis</taxon>
    </lineage>
</organism>
<dbReference type="Proteomes" id="UP001431209">
    <property type="component" value="Unassembled WGS sequence"/>
</dbReference>
<dbReference type="EMBL" id="JAOPGA020001155">
    <property type="protein sequence ID" value="KAL0485628.1"/>
    <property type="molecule type" value="Genomic_DNA"/>
</dbReference>
<evidence type="ECO:0000313" key="1">
    <source>
        <dbReference type="EMBL" id="KAL0485628.1"/>
    </source>
</evidence>
<dbReference type="AlphaFoldDB" id="A0AAW2Z733"/>
<dbReference type="GO" id="GO:0016757">
    <property type="term" value="F:glycosyltransferase activity"/>
    <property type="evidence" value="ECO:0007669"/>
    <property type="project" value="UniProtKB-KW"/>
</dbReference>
<proteinExistence type="predicted"/>
<gene>
    <name evidence="1" type="ORF">AKO1_011934</name>
</gene>
<protein>
    <submittedName>
        <fullName evidence="1">Phosphatidylinositol N-acetylglucosaminyltransferase subunit C</fullName>
    </submittedName>
</protein>
<reference evidence="1 2" key="1">
    <citation type="submission" date="2024-03" db="EMBL/GenBank/DDBJ databases">
        <title>The Acrasis kona genome and developmental transcriptomes reveal deep origins of eukaryotic multicellular pathways.</title>
        <authorList>
            <person name="Sheikh S."/>
            <person name="Fu C.-J."/>
            <person name="Brown M.W."/>
            <person name="Baldauf S.L."/>
        </authorList>
    </citation>
    <scope>NUCLEOTIDE SEQUENCE [LARGE SCALE GENOMIC DNA]</scope>
    <source>
        <strain evidence="1 2">ATCC MYA-3509</strain>
    </source>
</reference>
<name>A0AAW2Z733_9EUKA</name>
<keyword evidence="2" id="KW-1185">Reference proteome</keyword>
<keyword evidence="1" id="KW-0808">Transferase</keyword>
<comment type="caution">
    <text evidence="1">The sequence shown here is derived from an EMBL/GenBank/DDBJ whole genome shotgun (WGS) entry which is preliminary data.</text>
</comment>
<sequence length="90" mass="10449">MTIPINPKLISTLISFLLKFPLRAFKVVSSISKNTLYVMSLVMLLDYMHLQNQILKKRYKTLYGRPYTPFHNRVSDAIKNASYLSLPDVQ</sequence>
<keyword evidence="1" id="KW-0328">Glycosyltransferase</keyword>
<evidence type="ECO:0000313" key="2">
    <source>
        <dbReference type="Proteomes" id="UP001431209"/>
    </source>
</evidence>